<proteinExistence type="predicted"/>
<keyword evidence="2" id="KW-1185">Reference proteome</keyword>
<evidence type="ECO:0000313" key="2">
    <source>
        <dbReference type="Proteomes" id="UP000789920"/>
    </source>
</evidence>
<gene>
    <name evidence="1" type="ORF">RPERSI_LOCUS660</name>
</gene>
<accession>A0ACA9KGX4</accession>
<feature type="non-terminal residue" evidence="1">
    <location>
        <position position="192"/>
    </location>
</feature>
<evidence type="ECO:0000313" key="1">
    <source>
        <dbReference type="EMBL" id="CAG8472833.1"/>
    </source>
</evidence>
<dbReference type="EMBL" id="CAJVQC010000507">
    <property type="protein sequence ID" value="CAG8472833.1"/>
    <property type="molecule type" value="Genomic_DNA"/>
</dbReference>
<reference evidence="1" key="1">
    <citation type="submission" date="2021-06" db="EMBL/GenBank/DDBJ databases">
        <authorList>
            <person name="Kallberg Y."/>
            <person name="Tangrot J."/>
            <person name="Rosling A."/>
        </authorList>
    </citation>
    <scope>NUCLEOTIDE SEQUENCE</scope>
    <source>
        <strain evidence="1">MA461A</strain>
    </source>
</reference>
<comment type="caution">
    <text evidence="1">The sequence shown here is derived from an EMBL/GenBank/DDBJ whole genome shotgun (WGS) entry which is preliminary data.</text>
</comment>
<name>A0ACA9KGX4_9GLOM</name>
<organism evidence="1 2">
    <name type="scientific">Racocetra persica</name>
    <dbReference type="NCBI Taxonomy" id="160502"/>
    <lineage>
        <taxon>Eukaryota</taxon>
        <taxon>Fungi</taxon>
        <taxon>Fungi incertae sedis</taxon>
        <taxon>Mucoromycota</taxon>
        <taxon>Glomeromycotina</taxon>
        <taxon>Glomeromycetes</taxon>
        <taxon>Diversisporales</taxon>
        <taxon>Gigasporaceae</taxon>
        <taxon>Racocetra</taxon>
    </lineage>
</organism>
<dbReference type="Proteomes" id="UP000789920">
    <property type="component" value="Unassembled WGS sequence"/>
</dbReference>
<sequence length="192" mass="21722">MYQTDVKKVPTTKFSYNQPSYTDDANNPWNLVPTYKSISSNGAVEGSLIETPDDNTNMFSVFTTSILAVYFMLTGDTSVVSSWELTNNWTLSILLVLFSFFTTIYLLNLFIGLLSMAIEQTNNEESFLKLKGEKIKSTENEDYPPHSSSAILEITQFDDSQIGEILKAQVTLKTQMDEMKNHINEALKNQNE</sequence>
<protein>
    <submittedName>
        <fullName evidence="1">10535_t:CDS:1</fullName>
    </submittedName>
</protein>